<evidence type="ECO:0000259" key="2">
    <source>
        <dbReference type="Pfam" id="PF16415"/>
    </source>
</evidence>
<dbReference type="InterPro" id="IPR032191">
    <property type="entry name" value="CNOT1_CAF1_bind"/>
</dbReference>
<dbReference type="RefSeq" id="XP_004183600.1">
    <property type="nucleotide sequence ID" value="XM_004183552.1"/>
</dbReference>
<dbReference type="GO" id="GO:0060090">
    <property type="term" value="F:molecular adaptor activity"/>
    <property type="evidence" value="ECO:0007669"/>
    <property type="project" value="TreeGrafter"/>
</dbReference>
<dbReference type="InterPro" id="IPR040398">
    <property type="entry name" value="Not1"/>
</dbReference>
<evidence type="ECO:0000313" key="5">
    <source>
        <dbReference type="EMBL" id="ELP84254.1"/>
    </source>
</evidence>
<feature type="domain" description="CCR4-Not complex component Not1 C-terminal" evidence="1">
    <location>
        <begin position="1320"/>
        <end position="1454"/>
    </location>
</feature>
<dbReference type="Pfam" id="PF16417">
    <property type="entry name" value="CNOT1_TTP_bind"/>
    <property type="match status" value="1"/>
</dbReference>
<evidence type="ECO:0000259" key="3">
    <source>
        <dbReference type="Pfam" id="PF16417"/>
    </source>
</evidence>
<dbReference type="Gene3D" id="1.25.40.180">
    <property type="match status" value="1"/>
</dbReference>
<dbReference type="Pfam" id="PF16415">
    <property type="entry name" value="CNOT1_CAF1_bind"/>
    <property type="match status" value="1"/>
</dbReference>
<proteinExistence type="predicted"/>
<dbReference type="Proteomes" id="UP000014680">
    <property type="component" value="Unassembled WGS sequence"/>
</dbReference>
<dbReference type="Gene3D" id="1.25.40.840">
    <property type="entry name" value="CCR4-NOT transcription complex subunit 1 TTP binding domain"/>
    <property type="match status" value="1"/>
</dbReference>
<dbReference type="PANTHER" id="PTHR13162">
    <property type="entry name" value="CCR4-NOT TRANSCRIPTION COMPLEX"/>
    <property type="match status" value="1"/>
</dbReference>
<name>A0A0A1TV79_ENTIV</name>
<dbReference type="OMA" id="CTFAVES"/>
<dbReference type="OrthoDB" id="28906at2759"/>
<sequence length="1576" mass="179640">MQACLSEINSVLGSLTKKNVKQAQQELSTLVKQTGVSSQINTIKFLTMDVVQDTSKGYKLQVLKDELTKLSTSNLVLQIRKCLSSLALPIQTIKSLALPPHCEFLFGVNQNNEDLTKEELFVQLSEKPLKIKTNADPNDITTPSLPVFSLFSNTTVSSTLSPVNIPLPPDFIIEMGPSCAGSVETFSTLLDNTFGKKDKVCGKLVFLMMKNIEEQEKETKCLWDDEIVGSVIQSRGEACEDLPSIIDDAKYIFKSIEAISFMVRIYTKIGEFPGQKMFIENWVNGRAQGSIIQMLIQMASSPNAEGQFIMKTMCGLYNVGTQRGVKTLWEQLGFVDRVTEVCESSSSEFEACLYQPDFLLPVLCKMKNSSMRQKSVFVMMKGCTRSTQLVQSLWKNYKIILTQGMRDCYLDNPSCVEDIINLLPPTEAAKELTQIRPVFFSLDVACLLCKRDVLNMDKWAGEQSKIRNLFGKEIINFVKDKYLMNKNVSPYRLDLAITRKLLVFSSNLGLQKEAQEVEQQFLAKSNFKENERNASKRANDMFTYYFDGKITVEDFVIKIIKYKESTDTQENDLMIIIFKTLLEEFRRVNEFSKPETVIRFGKLYGEIIRKKVLRNCALIHLLRTILWTVNEPIESNFFKCGSAALKIFQERLPEWPAYCYLLKNAKNLEIFDKDLYAVIATSAKNKFTLVMKLINKLFVSINFQMWLDPKNISIIKALCHSFEEKSEMSTGDVETVSEETFATIGGSQQVHKKMLIEIALFMTGLMYEERQRQCIKVSLDLIGTTEHLCTFAVESVKIFKRQKEYDQQDCSLFEALGSFLGLLTLGLNKPLRTNRLMLKNMIRDETTADNTDVLITFLIRFLSASAQSEIFNSNNPWMVPFIQLVCAFAIYPEFGSHFEEAKRFLTMLKVSPKEYLEEKGNTPENEKTIRKLARLVKEKSNGDGGILGEYIDAKKLVPLALLNQYLLSERSLCFSGLTQGIDYDIPDVLICNSFLEEHWKLMVDVYLDFSIQDNSKTAVDSLNAIMRTVTQIVQKDFAMETDVVKIAEAAERVFGIMQKLLYYTCRSCIVSILWKYLAFSVKCALKQQEEPTVTLEQVKESLINNLQKCVEHAVQVKLDEMKKMAKRIIEQFVSNISAVRQQNGKGQGQDFVAPGYEYLKEGPPLPVELLIAPGGVTKYQMELYADKVSREVTEHLDVHFAKMLNAPIHLDVVEKYIGLLTEEMTTNSINRIIEECVIVGSKEASVRAMQILGMMFLAHKNDQQMVINHLSDIFKKTCSLFEKEYTSKTFNPEAFKNVIESFLEMSVEKIVDGINTIMSVQHILKAFQRLHPSNFPKFSCQWLELFSHRSLLYDLAKAPQNKTQIAMYFELFNKFLQFLQPFLFVNTTATKQLITAAEVCVLQIRECFSLFLYHFGLLLATNIPYRALSLRLPILSVSANEENVRDYFDTILKMMPKEDGEILKGDDDDESCEVFDRIPALIGVVWMLHCEKTEEIKNVVVNAKTETKISVINALADLLREDQVTNGVVRNTLCEITAIGNEEISQIVLRTLVERSIGEYKQMGAINVLSDMIRRR</sequence>
<organism evidence="5 6">
    <name type="scientific">Entamoeba invadens IP1</name>
    <dbReference type="NCBI Taxonomy" id="370355"/>
    <lineage>
        <taxon>Eukaryota</taxon>
        <taxon>Amoebozoa</taxon>
        <taxon>Evosea</taxon>
        <taxon>Archamoebae</taxon>
        <taxon>Mastigamoebida</taxon>
        <taxon>Entamoebidae</taxon>
        <taxon>Entamoeba</taxon>
    </lineage>
</organism>
<dbReference type="GO" id="GO:0017148">
    <property type="term" value="P:negative regulation of translation"/>
    <property type="evidence" value="ECO:0007669"/>
    <property type="project" value="InterPro"/>
</dbReference>
<keyword evidence="6" id="KW-1185">Reference proteome</keyword>
<evidence type="ECO:0000259" key="1">
    <source>
        <dbReference type="Pfam" id="PF04054"/>
    </source>
</evidence>
<dbReference type="InterPro" id="IPR038535">
    <property type="entry name" value="CNOT1_TTP_bind_sf"/>
</dbReference>
<dbReference type="InterPro" id="IPR032193">
    <property type="entry name" value="CNOT1_TTP_bind"/>
</dbReference>
<dbReference type="PANTHER" id="PTHR13162:SF8">
    <property type="entry name" value="CCR4-NOT TRANSCRIPTION COMPLEX SUBUNIT 1"/>
    <property type="match status" value="1"/>
</dbReference>
<dbReference type="GeneID" id="14883265"/>
<dbReference type="Pfam" id="PF16418">
    <property type="entry name" value="CNOT1_HEAT"/>
    <property type="match status" value="1"/>
</dbReference>
<dbReference type="GO" id="GO:0000288">
    <property type="term" value="P:nuclear-transcribed mRNA catabolic process, deadenylation-dependent decay"/>
    <property type="evidence" value="ECO:0007669"/>
    <property type="project" value="TreeGrafter"/>
</dbReference>
<dbReference type="Pfam" id="PF04054">
    <property type="entry name" value="Not1"/>
    <property type="match status" value="1"/>
</dbReference>
<dbReference type="GO" id="GO:0000932">
    <property type="term" value="C:P-body"/>
    <property type="evidence" value="ECO:0007669"/>
    <property type="project" value="TreeGrafter"/>
</dbReference>
<dbReference type="GO" id="GO:0030015">
    <property type="term" value="C:CCR4-NOT core complex"/>
    <property type="evidence" value="ECO:0007669"/>
    <property type="project" value="InterPro"/>
</dbReference>
<dbReference type="KEGG" id="eiv:EIN_064990"/>
<dbReference type="InterPro" id="IPR032194">
    <property type="entry name" value="CNOT1_HEAT"/>
</dbReference>
<dbReference type="EMBL" id="KB207140">
    <property type="protein sequence ID" value="ELP84254.1"/>
    <property type="molecule type" value="Genomic_DNA"/>
</dbReference>
<feature type="domain" description="CCR4-NOT transcription complex subunit 1 CAF1-binding" evidence="2">
    <location>
        <begin position="796"/>
        <end position="887"/>
    </location>
</feature>
<protein>
    <recommendedName>
        <fullName evidence="7">CCR4-not transcription complex</fullName>
    </recommendedName>
</protein>
<feature type="domain" description="CCR4-NOT transcription complex subunit 1 HEAT repeat" evidence="4">
    <location>
        <begin position="384"/>
        <end position="488"/>
    </location>
</feature>
<dbReference type="Gene3D" id="1.25.40.790">
    <property type="match status" value="1"/>
</dbReference>
<reference evidence="5 6" key="1">
    <citation type="submission" date="2012-10" db="EMBL/GenBank/DDBJ databases">
        <authorList>
            <person name="Zafar N."/>
            <person name="Inman J."/>
            <person name="Hall N."/>
            <person name="Lorenzi H."/>
            <person name="Caler E."/>
        </authorList>
    </citation>
    <scope>NUCLEOTIDE SEQUENCE [LARGE SCALE GENOMIC DNA]</scope>
    <source>
        <strain evidence="5 6">IP1</strain>
    </source>
</reference>
<dbReference type="VEuPathDB" id="AmoebaDB:EIN_064990"/>
<gene>
    <name evidence="5" type="ORF">EIN_064990</name>
</gene>
<evidence type="ECO:0000259" key="4">
    <source>
        <dbReference type="Pfam" id="PF16418"/>
    </source>
</evidence>
<feature type="domain" description="CCR4-NOT transcription complex subunit 1 TTP binding" evidence="3">
    <location>
        <begin position="510"/>
        <end position="686"/>
    </location>
</feature>
<evidence type="ECO:0008006" key="7">
    <source>
        <dbReference type="Google" id="ProtNLM"/>
    </source>
</evidence>
<evidence type="ECO:0000313" key="6">
    <source>
        <dbReference type="Proteomes" id="UP000014680"/>
    </source>
</evidence>
<accession>A0A0A1TV79</accession>
<dbReference type="InterPro" id="IPR007196">
    <property type="entry name" value="CCR4-Not_Not1_C"/>
</dbReference>